<feature type="compositionally biased region" description="Basic residues" evidence="1">
    <location>
        <begin position="74"/>
        <end position="84"/>
    </location>
</feature>
<gene>
    <name evidence="2" type="ORF">PECAL_2P04780</name>
</gene>
<evidence type="ECO:0000313" key="3">
    <source>
        <dbReference type="Proteomes" id="UP000789595"/>
    </source>
</evidence>
<dbReference type="Proteomes" id="UP000789595">
    <property type="component" value="Unassembled WGS sequence"/>
</dbReference>
<evidence type="ECO:0000313" key="2">
    <source>
        <dbReference type="EMBL" id="CAH0367456.1"/>
    </source>
</evidence>
<sequence>MPSVFERYALGRRPAAQGRGRGRSSPPKKPGKKKPQPAWNGYLTDSARYKLPLKEQERRKNNYNFCGPVQPKLSPKKQWHRKKRVDATPERRPQPRASSAATEVDVFDLLAEGDAVVDDEAPPTVERRATVRRLFGPKRKAVKKKPVAKEDAILAIRVADLEERLARSEARAARFASQLDAMSQTVDALQARDLARAATRTPPPAPTTTPPPPSTPPPPPVVTARRSLEALDLKIGRDGSVVDDFLAAREATGVCPDSPEPPREPPAPTSAPPPPPPLAEDEAPAPPPRRVKLSGWTAAALDAGPPPAPARPRAPSLLSDDDDDRVMPIW</sequence>
<feature type="compositionally biased region" description="Pro residues" evidence="1">
    <location>
        <begin position="201"/>
        <end position="221"/>
    </location>
</feature>
<feature type="region of interest" description="Disordered" evidence="1">
    <location>
        <begin position="187"/>
        <end position="225"/>
    </location>
</feature>
<organism evidence="2 3">
    <name type="scientific">Pelagomonas calceolata</name>
    <dbReference type="NCBI Taxonomy" id="35677"/>
    <lineage>
        <taxon>Eukaryota</taxon>
        <taxon>Sar</taxon>
        <taxon>Stramenopiles</taxon>
        <taxon>Ochrophyta</taxon>
        <taxon>Pelagophyceae</taxon>
        <taxon>Pelagomonadales</taxon>
        <taxon>Pelagomonadaceae</taxon>
        <taxon>Pelagomonas</taxon>
    </lineage>
</organism>
<keyword evidence="3" id="KW-1185">Reference proteome</keyword>
<proteinExistence type="predicted"/>
<feature type="compositionally biased region" description="Pro residues" evidence="1">
    <location>
        <begin position="264"/>
        <end position="288"/>
    </location>
</feature>
<protein>
    <submittedName>
        <fullName evidence="2">Uncharacterized protein</fullName>
    </submittedName>
</protein>
<feature type="region of interest" description="Disordered" evidence="1">
    <location>
        <begin position="248"/>
        <end position="330"/>
    </location>
</feature>
<dbReference type="EMBL" id="CAKKNE010000002">
    <property type="protein sequence ID" value="CAH0367456.1"/>
    <property type="molecule type" value="Genomic_DNA"/>
</dbReference>
<comment type="caution">
    <text evidence="2">The sequence shown here is derived from an EMBL/GenBank/DDBJ whole genome shotgun (WGS) entry which is preliminary data.</text>
</comment>
<dbReference type="AlphaFoldDB" id="A0A8J2SGT4"/>
<name>A0A8J2SGT4_9STRA</name>
<reference evidence="2" key="1">
    <citation type="submission" date="2021-11" db="EMBL/GenBank/DDBJ databases">
        <authorList>
            <consortium name="Genoscope - CEA"/>
            <person name="William W."/>
        </authorList>
    </citation>
    <scope>NUCLEOTIDE SEQUENCE</scope>
</reference>
<accession>A0A8J2SGT4</accession>
<feature type="region of interest" description="Disordered" evidence="1">
    <location>
        <begin position="1"/>
        <end position="104"/>
    </location>
</feature>
<evidence type="ECO:0000256" key="1">
    <source>
        <dbReference type="SAM" id="MobiDB-lite"/>
    </source>
</evidence>